<name>A0A831X7R6_9BACT</name>
<gene>
    <name evidence="1" type="ORF">ENP34_03320</name>
</gene>
<organism evidence="1">
    <name type="scientific">Thermorudis peleae</name>
    <dbReference type="NCBI Taxonomy" id="1382356"/>
    <lineage>
        <taxon>Bacteria</taxon>
        <taxon>Pseudomonadati</taxon>
        <taxon>Thermomicrobiota</taxon>
        <taxon>Thermomicrobia</taxon>
        <taxon>Thermomicrobia incertae sedis</taxon>
        <taxon>Thermorudis</taxon>
    </lineage>
</organism>
<proteinExistence type="predicted"/>
<comment type="caution">
    <text evidence="1">The sequence shown here is derived from an EMBL/GenBank/DDBJ whole genome shotgun (WGS) entry which is preliminary data.</text>
</comment>
<evidence type="ECO:0000313" key="1">
    <source>
        <dbReference type="EMBL" id="HEG90460.1"/>
    </source>
</evidence>
<dbReference type="EMBL" id="DSIY01000075">
    <property type="protein sequence ID" value="HEG90460.1"/>
    <property type="molecule type" value="Genomic_DNA"/>
</dbReference>
<accession>A0A831X7R6</accession>
<dbReference type="AlphaFoldDB" id="A0A831X7R6"/>
<protein>
    <submittedName>
        <fullName evidence="1">Uncharacterized protein</fullName>
    </submittedName>
</protein>
<reference evidence="1" key="1">
    <citation type="journal article" date="2020" name="mSystems">
        <title>Genome- and Community-Level Interaction Insights into Carbon Utilization and Element Cycling Functions of Hydrothermarchaeota in Hydrothermal Sediment.</title>
        <authorList>
            <person name="Zhou Z."/>
            <person name="Liu Y."/>
            <person name="Xu W."/>
            <person name="Pan J."/>
            <person name="Luo Z.H."/>
            <person name="Li M."/>
        </authorList>
    </citation>
    <scope>NUCLEOTIDE SEQUENCE [LARGE SCALE GENOMIC DNA]</scope>
    <source>
        <strain evidence="1">SpSt-210</strain>
    </source>
</reference>
<sequence length="128" mass="13958">MERAYVAEVTERESEKGTTYWRAILLQDGQRKVAYVWEPAVAKALTPGQEMLVELKQNGSRFPKLVKAEPVTESPAPAPSLAERDRIICRQVALKAAVDTAALLGQPVSAGSVLATADAYYRWLVASA</sequence>